<feature type="region of interest" description="Disordered" evidence="3">
    <location>
        <begin position="208"/>
        <end position="228"/>
    </location>
</feature>
<dbReference type="PANTHER" id="PTHR15073:SF4">
    <property type="entry name" value="ENSCONSIN"/>
    <property type="match status" value="1"/>
</dbReference>
<dbReference type="EMBL" id="CADEAL010000481">
    <property type="protein sequence ID" value="CAB1420795.1"/>
    <property type="molecule type" value="Genomic_DNA"/>
</dbReference>
<evidence type="ECO:0000256" key="3">
    <source>
        <dbReference type="SAM" id="MobiDB-lite"/>
    </source>
</evidence>
<feature type="region of interest" description="Disordered" evidence="3">
    <location>
        <begin position="1"/>
        <end position="59"/>
    </location>
</feature>
<keyword evidence="2" id="KW-0175">Coiled coil</keyword>
<reference evidence="4" key="1">
    <citation type="submission" date="2020-03" db="EMBL/GenBank/DDBJ databases">
        <authorList>
            <person name="Weist P."/>
        </authorList>
    </citation>
    <scope>NUCLEOTIDE SEQUENCE</scope>
</reference>
<dbReference type="Proteomes" id="UP001153269">
    <property type="component" value="Unassembled WGS sequence"/>
</dbReference>
<feature type="compositionally biased region" description="Polar residues" evidence="3">
    <location>
        <begin position="1"/>
        <end position="20"/>
    </location>
</feature>
<name>A0A9N7Y715_PLEPL</name>
<evidence type="ECO:0000256" key="2">
    <source>
        <dbReference type="ARBA" id="ARBA00023054"/>
    </source>
</evidence>
<gene>
    <name evidence="4" type="ORF">PLEPLA_LOCUS8670</name>
</gene>
<feature type="compositionally biased region" description="Polar residues" evidence="3">
    <location>
        <begin position="36"/>
        <end position="47"/>
    </location>
</feature>
<feature type="compositionally biased region" description="Basic and acidic residues" evidence="3">
    <location>
        <begin position="84"/>
        <end position="109"/>
    </location>
</feature>
<proteinExistence type="inferred from homology"/>
<dbReference type="InterPro" id="IPR051483">
    <property type="entry name" value="MAP7_domain-containing"/>
</dbReference>
<organism evidence="4 5">
    <name type="scientific">Pleuronectes platessa</name>
    <name type="common">European plaice</name>
    <dbReference type="NCBI Taxonomy" id="8262"/>
    <lineage>
        <taxon>Eukaryota</taxon>
        <taxon>Metazoa</taxon>
        <taxon>Chordata</taxon>
        <taxon>Craniata</taxon>
        <taxon>Vertebrata</taxon>
        <taxon>Euteleostomi</taxon>
        <taxon>Actinopterygii</taxon>
        <taxon>Neopterygii</taxon>
        <taxon>Teleostei</taxon>
        <taxon>Neoteleostei</taxon>
        <taxon>Acanthomorphata</taxon>
        <taxon>Carangaria</taxon>
        <taxon>Pleuronectiformes</taxon>
        <taxon>Pleuronectoidei</taxon>
        <taxon>Pleuronectidae</taxon>
        <taxon>Pleuronectes</taxon>
    </lineage>
</organism>
<feature type="compositionally biased region" description="Basic and acidic residues" evidence="3">
    <location>
        <begin position="116"/>
        <end position="154"/>
    </location>
</feature>
<comment type="caution">
    <text evidence="4">The sequence shown here is derived from an EMBL/GenBank/DDBJ whole genome shotgun (WGS) entry which is preliminary data.</text>
</comment>
<dbReference type="GO" id="GO:0000226">
    <property type="term" value="P:microtubule cytoskeleton organization"/>
    <property type="evidence" value="ECO:0007669"/>
    <property type="project" value="TreeGrafter"/>
</dbReference>
<accession>A0A9N7Y715</accession>
<sequence length="228" mass="26298">MAVQKKQSGIPPSQGPLSTRTIERQGKGNGLERTGENGSYIRQNSPPKKTAPCVNKSPQILNTFSPRAAAVANGPNVDERLKAARERREEREKLVASRERSRLEREQRARQFHQQQVEERKKKILEQRHREDRRRSAVEEKRKQRLQEEKERYESAVRKTLEKSQRAQHNISPNTRGRKITKINVSFHSMNTTTTPPLLTNPSNTLVQSNRGHLPPQVPTTEASIWHR</sequence>
<dbReference type="PANTHER" id="PTHR15073">
    <property type="entry name" value="MICROTUBULE-ASSOCIATED PROTEIN"/>
    <property type="match status" value="1"/>
</dbReference>
<feature type="compositionally biased region" description="Polar residues" evidence="3">
    <location>
        <begin position="219"/>
        <end position="228"/>
    </location>
</feature>
<evidence type="ECO:0000313" key="4">
    <source>
        <dbReference type="EMBL" id="CAB1420795.1"/>
    </source>
</evidence>
<protein>
    <recommendedName>
        <fullName evidence="6">Ensconsin-like</fullName>
    </recommendedName>
</protein>
<dbReference type="AlphaFoldDB" id="A0A9N7Y715"/>
<dbReference type="GO" id="GO:0015630">
    <property type="term" value="C:microtubule cytoskeleton"/>
    <property type="evidence" value="ECO:0007669"/>
    <property type="project" value="TreeGrafter"/>
</dbReference>
<evidence type="ECO:0008006" key="6">
    <source>
        <dbReference type="Google" id="ProtNLM"/>
    </source>
</evidence>
<evidence type="ECO:0000313" key="5">
    <source>
        <dbReference type="Proteomes" id="UP001153269"/>
    </source>
</evidence>
<evidence type="ECO:0000256" key="1">
    <source>
        <dbReference type="ARBA" id="ARBA00007525"/>
    </source>
</evidence>
<comment type="similarity">
    <text evidence="1">Belongs to the MAP7 family.</text>
</comment>
<feature type="region of interest" description="Disordered" evidence="3">
    <location>
        <begin position="84"/>
        <end position="154"/>
    </location>
</feature>
<keyword evidence="5" id="KW-1185">Reference proteome</keyword>